<proteinExistence type="predicted"/>
<dbReference type="RefSeq" id="WP_104207966.1">
    <property type="nucleotide sequence ID" value="NZ_PHNF01000001.1"/>
</dbReference>
<protein>
    <submittedName>
        <fullName evidence="1">Uncharacterized protein</fullName>
    </submittedName>
</protein>
<accession>A0A2S5RHJ5</accession>
<keyword evidence="2" id="KW-1185">Reference proteome</keyword>
<evidence type="ECO:0000313" key="2">
    <source>
        <dbReference type="Proteomes" id="UP000239785"/>
    </source>
</evidence>
<evidence type="ECO:0000313" key="1">
    <source>
        <dbReference type="EMBL" id="PPE06809.1"/>
    </source>
</evidence>
<dbReference type="Proteomes" id="UP000239785">
    <property type="component" value="Unassembled WGS sequence"/>
</dbReference>
<organism evidence="1 2">
    <name type="scientific">Mesoplasma corruscae</name>
    <dbReference type="NCBI Taxonomy" id="216874"/>
    <lineage>
        <taxon>Bacteria</taxon>
        <taxon>Bacillati</taxon>
        <taxon>Mycoplasmatota</taxon>
        <taxon>Mollicutes</taxon>
        <taxon>Entomoplasmatales</taxon>
        <taxon>Entomoplasmataceae</taxon>
        <taxon>Mesoplasma</taxon>
    </lineage>
</organism>
<name>A0A2S5RHJ5_9MOLU</name>
<gene>
    <name evidence="1" type="ORF">MCORR_v1c04400</name>
</gene>
<dbReference type="AlphaFoldDB" id="A0A2S5RHJ5"/>
<dbReference type="OrthoDB" id="391572at2"/>
<reference evidence="1 2" key="1">
    <citation type="submission" date="2017-11" db="EMBL/GenBank/DDBJ databases">
        <title>Genome sequence of Mesoplasma corruscae ELCA-2 (ATCC 49579).</title>
        <authorList>
            <person name="Lo W.-S."/>
            <person name="Kuo C.-H."/>
        </authorList>
    </citation>
    <scope>NUCLEOTIDE SEQUENCE [LARGE SCALE GENOMIC DNA]</scope>
    <source>
        <strain evidence="1 2">ELCA-2</strain>
    </source>
</reference>
<sequence length="525" mass="63550">MQSRLDTVFWAYFDEYLKKDSSFSLRKLTTDNKQKINEVYEIAYFAIFQYKLWKNEPILTINPEDYNQFADYLTVNYENLFQQKNNSNIKLSKFNTKDEKDIQLIKEITTKLILVHINKTSWIEKNENYINNYYWLFSSLTSLSLRFQYDLNFKKENNINYHSVVYPFLTTCVMIDIFDTKNMINKIKKIFSKENLAFAFKSGRSLSQEEKKWILPQLINIKNDEDWNLFLINFSRDKWELHDVNKRFKLIHDLSRLTTIFLKEEIHNISFIGDGDEVYEKLENYLKLFLPISKEERSLIFKKEENVNWQALFPINYKDYNFKWTLFHISKFKDYKKLKYKEDKLAEFIWRVRYIFDYIDFIMKNKSKNEIISTEMINFKYVGLVETLKMFEFNKNKYKVLIKPLTFSEINLDYKYFEKAVQKSQRFEELADRALQITIMLRTITLLICIDYKAPKAFNYSISEIIIYYLLSFGPYKKNMNLFQSKDIEQLESKVVKLLIQYKKLKNKNLVLDTLGVINKLQNFS</sequence>
<comment type="caution">
    <text evidence="1">The sequence shown here is derived from an EMBL/GenBank/DDBJ whole genome shotgun (WGS) entry which is preliminary data.</text>
</comment>
<dbReference type="EMBL" id="PHNF01000001">
    <property type="protein sequence ID" value="PPE06809.1"/>
    <property type="molecule type" value="Genomic_DNA"/>
</dbReference>